<evidence type="ECO:0000313" key="8">
    <source>
        <dbReference type="Proteomes" id="UP000605676"/>
    </source>
</evidence>
<sequence>MKQGLFLLLIIILTGACTSKDKYTVSGHIEGAKDKVLYLQRMDLNETVTVDSFKIKNGDFEFKQERLAEPTFLILKLSTNNYITLLADTTETVIVNADAKNLETTYQLRNSIGSVYIQMFNKRIRKLNKELNTLVAKYKASSDKELKAELEAEYEQKLQAHKAFVGEFIMENPRSFAGYYALFQNLDDNSVVLDVYNKKDQVYFSTLATSLNLYFPESERASHLYNYVLGAKVQQQRQKFTNDLLASSASESGYVDIEAPNIQGDTIKLSSLEGKTIIVNFWASWDEKSVAANRHLKKMHTKYKSKGLEVYSISLDKSKVLWESAIKNEGYNWIDVSDLRYTNSFPAQLYNVKQLPANYIISPQGEIIGKNLFGNRLSDKLTDIL</sequence>
<evidence type="ECO:0000256" key="5">
    <source>
        <dbReference type="SAM" id="Coils"/>
    </source>
</evidence>
<keyword evidence="3" id="KW-1015">Disulfide bond</keyword>
<organism evidence="7 8">
    <name type="scientific">Carboxylicivirga marina</name>
    <dbReference type="NCBI Taxonomy" id="2800988"/>
    <lineage>
        <taxon>Bacteria</taxon>
        <taxon>Pseudomonadati</taxon>
        <taxon>Bacteroidota</taxon>
        <taxon>Bacteroidia</taxon>
        <taxon>Marinilabiliales</taxon>
        <taxon>Marinilabiliaceae</taxon>
        <taxon>Carboxylicivirga</taxon>
    </lineage>
</organism>
<feature type="domain" description="Thioredoxin" evidence="6">
    <location>
        <begin position="248"/>
        <end position="385"/>
    </location>
</feature>
<dbReference type="Proteomes" id="UP000605676">
    <property type="component" value="Unassembled WGS sequence"/>
</dbReference>
<evidence type="ECO:0000256" key="1">
    <source>
        <dbReference type="ARBA" id="ARBA00004196"/>
    </source>
</evidence>
<evidence type="ECO:0000256" key="3">
    <source>
        <dbReference type="ARBA" id="ARBA00023157"/>
    </source>
</evidence>
<keyword evidence="8" id="KW-1185">Reference proteome</keyword>
<comment type="caution">
    <text evidence="7">The sequence shown here is derived from an EMBL/GenBank/DDBJ whole genome shotgun (WGS) entry which is preliminary data.</text>
</comment>
<gene>
    <name evidence="7" type="ORF">JIV24_09405</name>
</gene>
<reference evidence="7 8" key="1">
    <citation type="submission" date="2021-01" db="EMBL/GenBank/DDBJ databases">
        <title>Carboxyliciviraga sp.nov., isolated from coastal sediments.</title>
        <authorList>
            <person name="Lu D."/>
            <person name="Zhang T."/>
        </authorList>
    </citation>
    <scope>NUCLEOTIDE SEQUENCE [LARGE SCALE GENOMIC DNA]</scope>
    <source>
        <strain evidence="7 8">N1Y132</strain>
    </source>
</reference>
<dbReference type="PANTHER" id="PTHR42852">
    <property type="entry name" value="THIOL:DISULFIDE INTERCHANGE PROTEIN DSBE"/>
    <property type="match status" value="1"/>
</dbReference>
<dbReference type="InterPro" id="IPR036249">
    <property type="entry name" value="Thioredoxin-like_sf"/>
</dbReference>
<evidence type="ECO:0000256" key="4">
    <source>
        <dbReference type="ARBA" id="ARBA00023284"/>
    </source>
</evidence>
<dbReference type="RefSeq" id="WP_200464778.1">
    <property type="nucleotide sequence ID" value="NZ_JAENRR010000018.1"/>
</dbReference>
<dbReference type="InterPro" id="IPR000866">
    <property type="entry name" value="AhpC/TSA"/>
</dbReference>
<dbReference type="InterPro" id="IPR050553">
    <property type="entry name" value="Thioredoxin_ResA/DsbE_sf"/>
</dbReference>
<dbReference type="InterPro" id="IPR025380">
    <property type="entry name" value="DUF4369"/>
</dbReference>
<proteinExistence type="predicted"/>
<dbReference type="SUPFAM" id="SSF52833">
    <property type="entry name" value="Thioredoxin-like"/>
    <property type="match status" value="1"/>
</dbReference>
<keyword evidence="5" id="KW-0175">Coiled coil</keyword>
<evidence type="ECO:0000313" key="7">
    <source>
        <dbReference type="EMBL" id="MBK3517549.1"/>
    </source>
</evidence>
<dbReference type="PROSITE" id="PS51257">
    <property type="entry name" value="PROKAR_LIPOPROTEIN"/>
    <property type="match status" value="1"/>
</dbReference>
<keyword evidence="2" id="KW-0201">Cytochrome c-type biogenesis</keyword>
<accession>A0ABS1HK69</accession>
<evidence type="ECO:0000259" key="6">
    <source>
        <dbReference type="PROSITE" id="PS51352"/>
    </source>
</evidence>
<feature type="coiled-coil region" evidence="5">
    <location>
        <begin position="117"/>
        <end position="144"/>
    </location>
</feature>
<dbReference type="EMBL" id="JAENRR010000018">
    <property type="protein sequence ID" value="MBK3517549.1"/>
    <property type="molecule type" value="Genomic_DNA"/>
</dbReference>
<dbReference type="Pfam" id="PF14289">
    <property type="entry name" value="DUF4369"/>
    <property type="match status" value="1"/>
</dbReference>
<dbReference type="Gene3D" id="3.40.30.10">
    <property type="entry name" value="Glutaredoxin"/>
    <property type="match status" value="1"/>
</dbReference>
<evidence type="ECO:0000256" key="2">
    <source>
        <dbReference type="ARBA" id="ARBA00022748"/>
    </source>
</evidence>
<dbReference type="PANTHER" id="PTHR42852:SF6">
    <property type="entry name" value="THIOL:DISULFIDE INTERCHANGE PROTEIN DSBE"/>
    <property type="match status" value="1"/>
</dbReference>
<dbReference type="PROSITE" id="PS51352">
    <property type="entry name" value="THIOREDOXIN_2"/>
    <property type="match status" value="1"/>
</dbReference>
<keyword evidence="4" id="KW-0676">Redox-active center</keyword>
<name>A0ABS1HK69_9BACT</name>
<dbReference type="InterPro" id="IPR013766">
    <property type="entry name" value="Thioredoxin_domain"/>
</dbReference>
<protein>
    <submittedName>
        <fullName evidence="7">AhpC/TSA family protein</fullName>
    </submittedName>
</protein>
<dbReference type="CDD" id="cd02966">
    <property type="entry name" value="TlpA_like_family"/>
    <property type="match status" value="1"/>
</dbReference>
<comment type="subcellular location">
    <subcellularLocation>
        <location evidence="1">Cell envelope</location>
    </subcellularLocation>
</comment>
<dbReference type="Pfam" id="PF00578">
    <property type="entry name" value="AhpC-TSA"/>
    <property type="match status" value="1"/>
</dbReference>